<dbReference type="Pfam" id="PF04815">
    <property type="entry name" value="Sec23_helical"/>
    <property type="match status" value="1"/>
</dbReference>
<keyword evidence="3" id="KW-0653">Protein transport</keyword>
<evidence type="ECO:0008006" key="9">
    <source>
        <dbReference type="Google" id="ProtNLM"/>
    </source>
</evidence>
<name>A0A137PGR5_CONC2</name>
<accession>A0A137PGR5</accession>
<dbReference type="GO" id="GO:0070971">
    <property type="term" value="C:endoplasmic reticulum exit site"/>
    <property type="evidence" value="ECO:0007669"/>
    <property type="project" value="TreeGrafter"/>
</dbReference>
<evidence type="ECO:0000256" key="1">
    <source>
        <dbReference type="ARBA" id="ARBA00008334"/>
    </source>
</evidence>
<dbReference type="PANTHER" id="PTHR13803">
    <property type="entry name" value="SEC24-RELATED PROTEIN"/>
    <property type="match status" value="1"/>
</dbReference>
<dbReference type="InterPro" id="IPR036174">
    <property type="entry name" value="Znf_Sec23_Sec24_sf"/>
</dbReference>
<dbReference type="Gene3D" id="3.40.20.10">
    <property type="entry name" value="Severin"/>
    <property type="match status" value="1"/>
</dbReference>
<feature type="domain" description="Sec23/Sec24 helical" evidence="6">
    <location>
        <begin position="643"/>
        <end position="738"/>
    </location>
</feature>
<dbReference type="Pfam" id="PF04811">
    <property type="entry name" value="Sec23_trunk"/>
    <property type="match status" value="1"/>
</dbReference>
<dbReference type="InterPro" id="IPR006895">
    <property type="entry name" value="Znf_Sec23_Sec24"/>
</dbReference>
<comment type="similarity">
    <text evidence="1">Belongs to the SEC23/SEC24 family. SEC24 subfamily.</text>
</comment>
<evidence type="ECO:0000259" key="5">
    <source>
        <dbReference type="Pfam" id="PF04811"/>
    </source>
</evidence>
<dbReference type="InterPro" id="IPR036175">
    <property type="entry name" value="Sec23/24_helical_dom_sf"/>
</dbReference>
<dbReference type="InterPro" id="IPR050550">
    <property type="entry name" value="SEC23_SEC24_subfamily"/>
</dbReference>
<gene>
    <name evidence="7" type="ORF">CONCODRAFT_15050</name>
</gene>
<dbReference type="GO" id="GO:0090110">
    <property type="term" value="P:COPII-coated vesicle cargo loading"/>
    <property type="evidence" value="ECO:0007669"/>
    <property type="project" value="TreeGrafter"/>
</dbReference>
<dbReference type="Proteomes" id="UP000070444">
    <property type="component" value="Unassembled WGS sequence"/>
</dbReference>
<dbReference type="Gene3D" id="2.30.30.380">
    <property type="entry name" value="Zn-finger domain of Sec23/24"/>
    <property type="match status" value="1"/>
</dbReference>
<dbReference type="EMBL" id="KQ964427">
    <property type="protein sequence ID" value="KXN74178.1"/>
    <property type="molecule type" value="Genomic_DNA"/>
</dbReference>
<dbReference type="SUPFAM" id="SSF81995">
    <property type="entry name" value="beta-sandwich domain of Sec23/24"/>
    <property type="match status" value="1"/>
</dbReference>
<evidence type="ECO:0000313" key="7">
    <source>
        <dbReference type="EMBL" id="KXN74178.1"/>
    </source>
</evidence>
<evidence type="ECO:0000256" key="2">
    <source>
        <dbReference type="ARBA" id="ARBA00022448"/>
    </source>
</evidence>
<organism evidence="7 8">
    <name type="scientific">Conidiobolus coronatus (strain ATCC 28846 / CBS 209.66 / NRRL 28638)</name>
    <name type="common">Delacroixia coronata</name>
    <dbReference type="NCBI Taxonomy" id="796925"/>
    <lineage>
        <taxon>Eukaryota</taxon>
        <taxon>Fungi</taxon>
        <taxon>Fungi incertae sedis</taxon>
        <taxon>Zoopagomycota</taxon>
        <taxon>Entomophthoromycotina</taxon>
        <taxon>Entomophthoromycetes</taxon>
        <taxon>Entomophthorales</taxon>
        <taxon>Ancylistaceae</taxon>
        <taxon>Conidiobolus</taxon>
    </lineage>
</organism>
<dbReference type="OrthoDB" id="49016at2759"/>
<dbReference type="Gene3D" id="3.40.50.410">
    <property type="entry name" value="von Willebrand factor, type A domain"/>
    <property type="match status" value="1"/>
</dbReference>
<feature type="domain" description="Sec23/Sec24 trunk" evidence="5">
    <location>
        <begin position="269"/>
        <end position="528"/>
    </location>
</feature>
<evidence type="ECO:0000259" key="4">
    <source>
        <dbReference type="Pfam" id="PF04810"/>
    </source>
</evidence>
<dbReference type="Gene3D" id="1.20.120.730">
    <property type="entry name" value="Sec23/Sec24 helical domain"/>
    <property type="match status" value="1"/>
</dbReference>
<dbReference type="SUPFAM" id="SSF81811">
    <property type="entry name" value="Helical domain of Sec23/24"/>
    <property type="match status" value="1"/>
</dbReference>
<dbReference type="SUPFAM" id="SSF82919">
    <property type="entry name" value="Zn-finger domain of Sec23/24"/>
    <property type="match status" value="1"/>
</dbReference>
<dbReference type="AlphaFoldDB" id="A0A137PGR5"/>
<dbReference type="GO" id="GO:0030127">
    <property type="term" value="C:COPII vesicle coat"/>
    <property type="evidence" value="ECO:0007669"/>
    <property type="project" value="InterPro"/>
</dbReference>
<proteinExistence type="inferred from homology"/>
<protein>
    <recommendedName>
        <fullName evidence="9">Sec23/Sec24 trunk domain-containing protein</fullName>
    </recommendedName>
</protein>
<dbReference type="STRING" id="796925.A0A137PGR5"/>
<dbReference type="InterPro" id="IPR006896">
    <property type="entry name" value="Sec23/24_trunk_dom"/>
</dbReference>
<dbReference type="SUPFAM" id="SSF53300">
    <property type="entry name" value="vWA-like"/>
    <property type="match status" value="1"/>
</dbReference>
<dbReference type="InterPro" id="IPR029006">
    <property type="entry name" value="ADF-H/Gelsolin-like_dom_sf"/>
</dbReference>
<dbReference type="GO" id="GO:0008270">
    <property type="term" value="F:zinc ion binding"/>
    <property type="evidence" value="ECO:0007669"/>
    <property type="project" value="InterPro"/>
</dbReference>
<dbReference type="GO" id="GO:0000149">
    <property type="term" value="F:SNARE binding"/>
    <property type="evidence" value="ECO:0007669"/>
    <property type="project" value="TreeGrafter"/>
</dbReference>
<dbReference type="GO" id="GO:0006886">
    <property type="term" value="P:intracellular protein transport"/>
    <property type="evidence" value="ECO:0007669"/>
    <property type="project" value="InterPro"/>
</dbReference>
<sequence length="890" mass="100607">MDQKPILRRYYHPRKRVYSEEALAQYALSGGMPDYIYGDVREAEMGSAHFRNYEHQKDSDNQGWEEAQLGVVQKKFNKLNIRPELTEPSPLNSPLKFDYPSHIPPQFSPLIGTHLSGAEIDTLHNSTAPLMKNPCYPHVKNTVNILHASAKVQKELKLNTWTIVTPFGDQDAGQEKKLIEYAAENANHGFKPTPVTNYMALCEGCGMYINPYCEIVQNNTRWKCASCKEINEIELCKRIDFELGKIPGLHSQVVDYILPLNDPQKQIEPYLIFVLDFTRASISNGVVSAVGFGLESCLDDLPSNYRVGFIGVDTSIHCFHFQSSSHLPNELVSAPLHHLNEDSADFSPFLPLPLESLTVPLSTHKQIIKTWLSKFDSIYNEERVLNNRSMHLETQFGMSSCLGDVLGCLKDGIESLFDHHKTNSLAEVTGRIIIFQCSKPGIGQGSYPIRGGTSLLGTDHEYELLQPQNDFFRNLASEFVMSNFGIDIFAFGSELMDLSTLSDLCHLTGGDLYFYPEFRNPPSLNQLNNGELNRFFREFQYTLITPLAFASSFMIYSNSENIKFGSFLSKGLQSSMTMIKFGILKPHQSIAIEFFTSGVSSRKSIIVQASSQYIDFNGQYKLRTITVKLPITQSIPEVISSIDITAYTTIIGKRVASQIKNQSLNKLKSMVLNELLDIVTATDIHFNRSQGVGPNLSISNHIFSLPLALFSLIKSPLMRNDGTIDADQRIETYGIIISSSAEGVIRYLLPKFITFHQDPPHSASNLLNLSSVNISRTSLSIIYNQRYFIGWLGRETSNDLIQAWFSKSNVDEVSQLPLCVDNLNDSPLTYIYNQFLLTNRLCFFPPINIIKEHQVSGREKFLNWMIEDRHSFEESYQVFLLKIKEKLLPD</sequence>
<feature type="domain" description="Zinc finger Sec23/Sec24-type" evidence="4">
    <location>
        <begin position="201"/>
        <end position="233"/>
    </location>
</feature>
<dbReference type="Pfam" id="PF04810">
    <property type="entry name" value="zf-Sec23_Sec24"/>
    <property type="match status" value="1"/>
</dbReference>
<dbReference type="Gene3D" id="2.60.40.1670">
    <property type="entry name" value="beta-sandwich domain of Sec23/24"/>
    <property type="match status" value="1"/>
</dbReference>
<reference evidence="7 8" key="1">
    <citation type="journal article" date="2015" name="Genome Biol. Evol.">
        <title>Phylogenomic analyses indicate that early fungi evolved digesting cell walls of algal ancestors of land plants.</title>
        <authorList>
            <person name="Chang Y."/>
            <person name="Wang S."/>
            <person name="Sekimoto S."/>
            <person name="Aerts A.L."/>
            <person name="Choi C."/>
            <person name="Clum A."/>
            <person name="LaButti K.M."/>
            <person name="Lindquist E.A."/>
            <person name="Yee Ngan C."/>
            <person name="Ohm R.A."/>
            <person name="Salamov A.A."/>
            <person name="Grigoriev I.V."/>
            <person name="Spatafora J.W."/>
            <person name="Berbee M.L."/>
        </authorList>
    </citation>
    <scope>NUCLEOTIDE SEQUENCE [LARGE SCALE GENOMIC DNA]</scope>
    <source>
        <strain evidence="7 8">NRRL 28638</strain>
    </source>
</reference>
<evidence type="ECO:0000313" key="8">
    <source>
        <dbReference type="Proteomes" id="UP000070444"/>
    </source>
</evidence>
<keyword evidence="8" id="KW-1185">Reference proteome</keyword>
<keyword evidence="2" id="KW-0813">Transport</keyword>
<dbReference type="InterPro" id="IPR006900">
    <property type="entry name" value="Sec23/24_helical_dom"/>
</dbReference>
<evidence type="ECO:0000256" key="3">
    <source>
        <dbReference type="ARBA" id="ARBA00022927"/>
    </source>
</evidence>
<dbReference type="InterPro" id="IPR036465">
    <property type="entry name" value="vWFA_dom_sf"/>
</dbReference>
<evidence type="ECO:0000259" key="6">
    <source>
        <dbReference type="Pfam" id="PF04815"/>
    </source>
</evidence>